<sequence length="511" mass="55860">MSGDNDTTGSGCTLTRTPSFSGVNIQNPDSARHGGSRVPGGDMSMVRELLRRAQEGGQAPEGSSRPTAFCGGHTLGSDDTPSSFTPDPNATSATDLDQVALRHLTFWRNGFQVEDGELMPYDVPRHAAILAEINSGRAPPSIFNVLAGQIVEVRVAKRLNEDYTKLLPGLSGASGSGSPPPSNMPGTFPTSGAVRTPTRTAAPAQERVTTRFEVDQTQPTTSVQIRLADGTRLSHTILDIRNFINASRLENLARSQQLFPNRVLDDNTATIEDAGLVNSEPCARPDLAYWQRAGKRPPYPPARLSLIIEPQVLTLRPAGSPRPLLKALLLGAFGSKDAAPFQISHFVDAYQYHGVHLPNSIKEDSSTHDEIQSTLDKADIRPLQNVSVDNVGMAFLQYISSYSGLKEIQLVPENFPHWIRRGGTVGLQRRGFMRSVCSIMWSLLKNSTFSRFVKAGGVWLMETLPFYVKGEDSNSNLVKPLIDTVAQMPSLEELKIVGWRLLCRRTSKYRA</sequence>
<dbReference type="InterPro" id="IPR012989">
    <property type="entry name" value="SEP_domain"/>
</dbReference>
<evidence type="ECO:0000313" key="3">
    <source>
        <dbReference type="EMBL" id="EDR00168.1"/>
    </source>
</evidence>
<dbReference type="FunFam" id="3.30.420.210:FF:000002">
    <property type="entry name" value="UBX domain-containing protein 1"/>
    <property type="match status" value="1"/>
</dbReference>
<dbReference type="Gene3D" id="3.10.20.90">
    <property type="entry name" value="Phosphatidylinositol 3-kinase Catalytic Subunit, Chain A, domain 1"/>
    <property type="match status" value="1"/>
</dbReference>
<dbReference type="GO" id="GO:0005634">
    <property type="term" value="C:nucleus"/>
    <property type="evidence" value="ECO:0007669"/>
    <property type="project" value="TreeGrafter"/>
</dbReference>
<dbReference type="SUPFAM" id="SSF102848">
    <property type="entry name" value="NSFL1 (p97 ATPase) cofactor p47, SEP domain"/>
    <property type="match status" value="1"/>
</dbReference>
<proteinExistence type="predicted"/>
<feature type="compositionally biased region" description="Low complexity" evidence="1">
    <location>
        <begin position="195"/>
        <end position="204"/>
    </location>
</feature>
<evidence type="ECO:0000313" key="4">
    <source>
        <dbReference type="Proteomes" id="UP000001194"/>
    </source>
</evidence>
<dbReference type="EMBL" id="DS547153">
    <property type="protein sequence ID" value="EDR00168.1"/>
    <property type="molecule type" value="Genomic_DNA"/>
</dbReference>
<organism evidence="4">
    <name type="scientific">Laccaria bicolor (strain S238N-H82 / ATCC MYA-4686)</name>
    <name type="common">Bicoloured deceiver</name>
    <name type="synonym">Laccaria laccata var. bicolor</name>
    <dbReference type="NCBI Taxonomy" id="486041"/>
    <lineage>
        <taxon>Eukaryota</taxon>
        <taxon>Fungi</taxon>
        <taxon>Dikarya</taxon>
        <taxon>Basidiomycota</taxon>
        <taxon>Agaricomycotina</taxon>
        <taxon>Agaricomycetes</taxon>
        <taxon>Agaricomycetidae</taxon>
        <taxon>Agaricales</taxon>
        <taxon>Agaricineae</taxon>
        <taxon>Hydnangiaceae</taxon>
        <taxon>Laccaria</taxon>
    </lineage>
</organism>
<evidence type="ECO:0000259" key="2">
    <source>
        <dbReference type="PROSITE" id="PS51399"/>
    </source>
</evidence>
<dbReference type="GO" id="GO:0000045">
    <property type="term" value="P:autophagosome assembly"/>
    <property type="evidence" value="ECO:0007669"/>
    <property type="project" value="TreeGrafter"/>
</dbReference>
<dbReference type="SUPFAM" id="SSF54236">
    <property type="entry name" value="Ubiquitin-like"/>
    <property type="match status" value="1"/>
</dbReference>
<dbReference type="OrthoDB" id="25887at2759"/>
<dbReference type="GO" id="GO:0031468">
    <property type="term" value="P:nuclear membrane reassembly"/>
    <property type="evidence" value="ECO:0007669"/>
    <property type="project" value="TreeGrafter"/>
</dbReference>
<feature type="compositionally biased region" description="Polar residues" evidence="1">
    <location>
        <begin position="1"/>
        <end position="29"/>
    </location>
</feature>
<dbReference type="PANTHER" id="PTHR23333:SF20">
    <property type="entry name" value="NSFL1 COFACTOR P47"/>
    <property type="match status" value="1"/>
</dbReference>
<dbReference type="InterPro" id="IPR029071">
    <property type="entry name" value="Ubiquitin-like_domsf"/>
</dbReference>
<feature type="domain" description="SEP" evidence="2">
    <location>
        <begin position="99"/>
        <end position="164"/>
    </location>
</feature>
<dbReference type="PROSITE" id="PS51399">
    <property type="entry name" value="SEP"/>
    <property type="match status" value="1"/>
</dbReference>
<dbReference type="Gene3D" id="3.30.420.210">
    <property type="entry name" value="SEP domain"/>
    <property type="match status" value="1"/>
</dbReference>
<feature type="compositionally biased region" description="Polar residues" evidence="1">
    <location>
        <begin position="77"/>
        <end position="92"/>
    </location>
</feature>
<dbReference type="RefSeq" id="XP_001889225.1">
    <property type="nucleotide sequence ID" value="XM_001889190.1"/>
</dbReference>
<dbReference type="PANTHER" id="PTHR23333">
    <property type="entry name" value="UBX DOMAIN CONTAINING PROTEIN"/>
    <property type="match status" value="1"/>
</dbReference>
<dbReference type="HOGENOM" id="CLU_533240_0_0_1"/>
<dbReference type="InterPro" id="IPR001012">
    <property type="entry name" value="UBX_dom"/>
</dbReference>
<accession>B0DZ41</accession>
<dbReference type="GeneID" id="6084885"/>
<protein>
    <submittedName>
        <fullName evidence="3">Predicted protein</fullName>
    </submittedName>
</protein>
<gene>
    <name evidence="3" type="ORF">LACBIDRAFT_295838</name>
</gene>
<name>B0DZ41_LACBS</name>
<dbReference type="SMART" id="SM00553">
    <property type="entry name" value="SEP"/>
    <property type="match status" value="1"/>
</dbReference>
<dbReference type="InParanoid" id="B0DZ41"/>
<dbReference type="Pfam" id="PF00789">
    <property type="entry name" value="UBX"/>
    <property type="match status" value="1"/>
</dbReference>
<dbReference type="KEGG" id="lbc:LACBIDRAFT_295838"/>
<dbReference type="STRING" id="486041.B0DZ41"/>
<dbReference type="Pfam" id="PF08059">
    <property type="entry name" value="SEP"/>
    <property type="match status" value="1"/>
</dbReference>
<dbReference type="AlphaFoldDB" id="B0DZ41"/>
<dbReference type="GO" id="GO:0005829">
    <property type="term" value="C:cytosol"/>
    <property type="evidence" value="ECO:0007669"/>
    <property type="project" value="TreeGrafter"/>
</dbReference>
<keyword evidence="4" id="KW-1185">Reference proteome</keyword>
<dbReference type="InterPro" id="IPR036241">
    <property type="entry name" value="NSFL1C_SEP_dom_sf"/>
</dbReference>
<feature type="region of interest" description="Disordered" evidence="1">
    <location>
        <begin position="1"/>
        <end position="92"/>
    </location>
</feature>
<feature type="region of interest" description="Disordered" evidence="1">
    <location>
        <begin position="170"/>
        <end position="206"/>
    </location>
</feature>
<dbReference type="GO" id="GO:0043161">
    <property type="term" value="P:proteasome-mediated ubiquitin-dependent protein catabolic process"/>
    <property type="evidence" value="ECO:0007669"/>
    <property type="project" value="TreeGrafter"/>
</dbReference>
<reference evidence="3 4" key="1">
    <citation type="journal article" date="2008" name="Nature">
        <title>The genome of Laccaria bicolor provides insights into mycorrhizal symbiosis.</title>
        <authorList>
            <person name="Martin F."/>
            <person name="Aerts A."/>
            <person name="Ahren D."/>
            <person name="Brun A."/>
            <person name="Danchin E.G.J."/>
            <person name="Duchaussoy F."/>
            <person name="Gibon J."/>
            <person name="Kohler A."/>
            <person name="Lindquist E."/>
            <person name="Pereda V."/>
            <person name="Salamov A."/>
            <person name="Shapiro H.J."/>
            <person name="Wuyts J."/>
            <person name="Blaudez D."/>
            <person name="Buee M."/>
            <person name="Brokstein P."/>
            <person name="Canbaeck B."/>
            <person name="Cohen D."/>
            <person name="Courty P.E."/>
            <person name="Coutinho P.M."/>
            <person name="Delaruelle C."/>
            <person name="Detter J.C."/>
            <person name="Deveau A."/>
            <person name="DiFazio S."/>
            <person name="Duplessis S."/>
            <person name="Fraissinet-Tachet L."/>
            <person name="Lucic E."/>
            <person name="Frey-Klett P."/>
            <person name="Fourrey C."/>
            <person name="Feussner I."/>
            <person name="Gay G."/>
            <person name="Grimwood J."/>
            <person name="Hoegger P.J."/>
            <person name="Jain P."/>
            <person name="Kilaru S."/>
            <person name="Labbe J."/>
            <person name="Lin Y.C."/>
            <person name="Legue V."/>
            <person name="Le Tacon F."/>
            <person name="Marmeisse R."/>
            <person name="Melayah D."/>
            <person name="Montanini B."/>
            <person name="Muratet M."/>
            <person name="Nehls U."/>
            <person name="Niculita-Hirzel H."/>
            <person name="Oudot-Le Secq M.P."/>
            <person name="Peter M."/>
            <person name="Quesneville H."/>
            <person name="Rajashekar B."/>
            <person name="Reich M."/>
            <person name="Rouhier N."/>
            <person name="Schmutz J."/>
            <person name="Yin T."/>
            <person name="Chalot M."/>
            <person name="Henrissat B."/>
            <person name="Kuees U."/>
            <person name="Lucas S."/>
            <person name="Van de Peer Y."/>
            <person name="Podila G.K."/>
            <person name="Polle A."/>
            <person name="Pukkila P.J."/>
            <person name="Richardson P.M."/>
            <person name="Rouze P."/>
            <person name="Sanders I.R."/>
            <person name="Stajich J.E."/>
            <person name="Tunlid A."/>
            <person name="Tuskan G."/>
            <person name="Grigoriev I.V."/>
        </authorList>
    </citation>
    <scope>NUCLEOTIDE SEQUENCE [LARGE SCALE GENOMIC DNA]</scope>
    <source>
        <strain evidence="4">S238N-H82 / ATCC MYA-4686</strain>
    </source>
</reference>
<dbReference type="FunCoup" id="B0DZ41">
    <property type="interactions" value="582"/>
</dbReference>
<dbReference type="Proteomes" id="UP000001194">
    <property type="component" value="Unassembled WGS sequence"/>
</dbReference>
<dbReference type="GO" id="GO:0007030">
    <property type="term" value="P:Golgi organization"/>
    <property type="evidence" value="ECO:0007669"/>
    <property type="project" value="TreeGrafter"/>
</dbReference>
<dbReference type="GO" id="GO:0043130">
    <property type="term" value="F:ubiquitin binding"/>
    <property type="evidence" value="ECO:0007669"/>
    <property type="project" value="TreeGrafter"/>
</dbReference>
<evidence type="ECO:0000256" key="1">
    <source>
        <dbReference type="SAM" id="MobiDB-lite"/>
    </source>
</evidence>
<dbReference type="GO" id="GO:0061025">
    <property type="term" value="P:membrane fusion"/>
    <property type="evidence" value="ECO:0007669"/>
    <property type="project" value="TreeGrafter"/>
</dbReference>